<keyword evidence="1" id="KW-0732">Signal</keyword>
<evidence type="ECO:0000259" key="2">
    <source>
        <dbReference type="PROSITE" id="PS50213"/>
    </source>
</evidence>
<dbReference type="Proteomes" id="UP001196413">
    <property type="component" value="Unassembled WGS sequence"/>
</dbReference>
<sequence>MIVFKTLLLFLLVSSTSTNCITCSLQHDFDGGSSEKQRLEDSMNSIPRARSASRVDHTLVNSLARVSDLTSSLFENFVELANQEKSQMLSNDLPAPLNTRKTTSKFSTEMEQNSNHEITNHLFNIFDKIGSGITRISYLERPHVCTRESTKKWPSPNNVSLKSEKICQRFRDAQKCIDRRTDAKGVVETTRVEECCEGYETRDIFNHGCSIESPTLAMDEVLQRMNSSLWHLAERSDAKSELSKNNITVFASTGKYAKQPNNTTSYILSRIVPGTYRAHDWTDGTVLKTIEGGDLIISQSYDVFGSVINVTKSFVNCIPLNSSSHRTENGIVHLVNGDLRPASETLYSALKKDPRFASCHKFKSFMLYLDTKTLRDLLIIKYPLKKRPMFP</sequence>
<dbReference type="InterPro" id="IPR000782">
    <property type="entry name" value="FAS1_domain"/>
</dbReference>
<gene>
    <name evidence="3" type="ORF">KIN20_032808</name>
</gene>
<proteinExistence type="predicted"/>
<keyword evidence="4" id="KW-1185">Reference proteome</keyword>
<accession>A0AAD5R6Y7</accession>
<name>A0AAD5R6Y7_PARTN</name>
<reference evidence="3" key="1">
    <citation type="submission" date="2021-06" db="EMBL/GenBank/DDBJ databases">
        <title>Parelaphostrongylus tenuis whole genome reference sequence.</title>
        <authorList>
            <person name="Garwood T.J."/>
            <person name="Larsen P.A."/>
            <person name="Fountain-Jones N.M."/>
            <person name="Garbe J.R."/>
            <person name="Macchietto M.G."/>
            <person name="Kania S.A."/>
            <person name="Gerhold R.W."/>
            <person name="Richards J.E."/>
            <person name="Wolf T.M."/>
        </authorList>
    </citation>
    <scope>NUCLEOTIDE SEQUENCE</scope>
    <source>
        <strain evidence="3">MNPRO001-30</strain>
        <tissue evidence="3">Meninges</tissue>
    </source>
</reference>
<dbReference type="EMBL" id="JAHQIW010006885">
    <property type="protein sequence ID" value="KAJ1370963.1"/>
    <property type="molecule type" value="Genomic_DNA"/>
</dbReference>
<dbReference type="PROSITE" id="PS50213">
    <property type="entry name" value="FAS1"/>
    <property type="match status" value="1"/>
</dbReference>
<dbReference type="InterPro" id="IPR036378">
    <property type="entry name" value="FAS1_dom_sf"/>
</dbReference>
<feature type="domain" description="FAS1" evidence="2">
    <location>
        <begin position="213"/>
        <end position="339"/>
    </location>
</feature>
<evidence type="ECO:0000256" key="1">
    <source>
        <dbReference type="SAM" id="SignalP"/>
    </source>
</evidence>
<protein>
    <recommendedName>
        <fullName evidence="2">FAS1 domain-containing protein</fullName>
    </recommendedName>
</protein>
<organism evidence="3 4">
    <name type="scientific">Parelaphostrongylus tenuis</name>
    <name type="common">Meningeal worm</name>
    <dbReference type="NCBI Taxonomy" id="148309"/>
    <lineage>
        <taxon>Eukaryota</taxon>
        <taxon>Metazoa</taxon>
        <taxon>Ecdysozoa</taxon>
        <taxon>Nematoda</taxon>
        <taxon>Chromadorea</taxon>
        <taxon>Rhabditida</taxon>
        <taxon>Rhabditina</taxon>
        <taxon>Rhabditomorpha</taxon>
        <taxon>Strongyloidea</taxon>
        <taxon>Metastrongylidae</taxon>
        <taxon>Parelaphostrongylus</taxon>
    </lineage>
</organism>
<feature type="chain" id="PRO_5041903169" description="FAS1 domain-containing protein" evidence="1">
    <location>
        <begin position="19"/>
        <end position="391"/>
    </location>
</feature>
<feature type="signal peptide" evidence="1">
    <location>
        <begin position="1"/>
        <end position="18"/>
    </location>
</feature>
<evidence type="ECO:0000313" key="3">
    <source>
        <dbReference type="EMBL" id="KAJ1370963.1"/>
    </source>
</evidence>
<evidence type="ECO:0000313" key="4">
    <source>
        <dbReference type="Proteomes" id="UP001196413"/>
    </source>
</evidence>
<dbReference type="Gene3D" id="2.30.180.10">
    <property type="entry name" value="FAS1 domain"/>
    <property type="match status" value="1"/>
</dbReference>
<dbReference type="AlphaFoldDB" id="A0AAD5R6Y7"/>
<dbReference type="SUPFAM" id="SSF82153">
    <property type="entry name" value="FAS1 domain"/>
    <property type="match status" value="1"/>
</dbReference>
<comment type="caution">
    <text evidence="3">The sequence shown here is derived from an EMBL/GenBank/DDBJ whole genome shotgun (WGS) entry which is preliminary data.</text>
</comment>